<feature type="domain" description="PKD" evidence="2">
    <location>
        <begin position="648"/>
        <end position="679"/>
    </location>
</feature>
<dbReference type="Pfam" id="PF13585">
    <property type="entry name" value="CHU_C"/>
    <property type="match status" value="1"/>
</dbReference>
<comment type="caution">
    <text evidence="3">The sequence shown here is derived from an EMBL/GenBank/DDBJ whole genome shotgun (WGS) entry which is preliminary data.</text>
</comment>
<dbReference type="NCBIfam" id="TIGR04131">
    <property type="entry name" value="Bac_Flav_CTERM"/>
    <property type="match status" value="1"/>
</dbReference>
<evidence type="ECO:0000256" key="1">
    <source>
        <dbReference type="SAM" id="SignalP"/>
    </source>
</evidence>
<dbReference type="SUPFAM" id="SSF49299">
    <property type="entry name" value="PKD domain"/>
    <property type="match status" value="3"/>
</dbReference>
<feature type="signal peptide" evidence="1">
    <location>
        <begin position="1"/>
        <end position="23"/>
    </location>
</feature>
<dbReference type="AlphaFoldDB" id="A0A2P8DBE3"/>
<dbReference type="OrthoDB" id="9765926at2"/>
<dbReference type="RefSeq" id="WP_106521244.1">
    <property type="nucleotide sequence ID" value="NZ_PYGD01000001.1"/>
</dbReference>
<name>A0A2P8DBE3_9BACT</name>
<dbReference type="SUPFAM" id="SSF82171">
    <property type="entry name" value="DPP6 N-terminal domain-like"/>
    <property type="match status" value="1"/>
</dbReference>
<reference evidence="3 4" key="1">
    <citation type="submission" date="2018-03" db="EMBL/GenBank/DDBJ databases">
        <title>Genomic Encyclopedia of Type Strains, Phase III (KMG-III): the genomes of soil and plant-associated and newly described type strains.</title>
        <authorList>
            <person name="Whitman W."/>
        </authorList>
    </citation>
    <scope>NUCLEOTIDE SEQUENCE [LARGE SCALE GENOMIC DNA]</scope>
    <source>
        <strain evidence="3 4">CGMCC 1.12700</strain>
    </source>
</reference>
<dbReference type="PROSITE" id="PS50093">
    <property type="entry name" value="PKD"/>
    <property type="match status" value="2"/>
</dbReference>
<feature type="chain" id="PRO_5015128007" evidence="1">
    <location>
        <begin position="24"/>
        <end position="864"/>
    </location>
</feature>
<gene>
    <name evidence="3" type="ORF">B0I18_101699</name>
</gene>
<dbReference type="InterPro" id="IPR000601">
    <property type="entry name" value="PKD_dom"/>
</dbReference>
<dbReference type="Pfam" id="PF18911">
    <property type="entry name" value="PKD_4"/>
    <property type="match status" value="2"/>
</dbReference>
<dbReference type="InterPro" id="IPR026341">
    <property type="entry name" value="T9SS_type_B"/>
</dbReference>
<proteinExistence type="predicted"/>
<dbReference type="InterPro" id="IPR035986">
    <property type="entry name" value="PKD_dom_sf"/>
</dbReference>
<accession>A0A2P8DBE3</accession>
<dbReference type="CDD" id="cd00146">
    <property type="entry name" value="PKD"/>
    <property type="match status" value="1"/>
</dbReference>
<dbReference type="Proteomes" id="UP000240572">
    <property type="component" value="Unassembled WGS sequence"/>
</dbReference>
<keyword evidence="1" id="KW-0732">Signal</keyword>
<organism evidence="3 4">
    <name type="scientific">Taibaiella chishuiensis</name>
    <dbReference type="NCBI Taxonomy" id="1434707"/>
    <lineage>
        <taxon>Bacteria</taxon>
        <taxon>Pseudomonadati</taxon>
        <taxon>Bacteroidota</taxon>
        <taxon>Chitinophagia</taxon>
        <taxon>Chitinophagales</taxon>
        <taxon>Chitinophagaceae</taxon>
        <taxon>Taibaiella</taxon>
    </lineage>
</organism>
<keyword evidence="4" id="KW-1185">Reference proteome</keyword>
<dbReference type="Gene3D" id="2.60.40.10">
    <property type="entry name" value="Immunoglobulins"/>
    <property type="match status" value="2"/>
</dbReference>
<dbReference type="EMBL" id="PYGD01000001">
    <property type="protein sequence ID" value="PSK94543.1"/>
    <property type="molecule type" value="Genomic_DNA"/>
</dbReference>
<evidence type="ECO:0000313" key="3">
    <source>
        <dbReference type="EMBL" id="PSK94543.1"/>
    </source>
</evidence>
<evidence type="ECO:0000259" key="2">
    <source>
        <dbReference type="PROSITE" id="PS50093"/>
    </source>
</evidence>
<evidence type="ECO:0000313" key="4">
    <source>
        <dbReference type="Proteomes" id="UP000240572"/>
    </source>
</evidence>
<protein>
    <submittedName>
        <fullName evidence="3">Gliding motility-associated-like protein</fullName>
    </submittedName>
</protein>
<feature type="domain" description="PKD" evidence="2">
    <location>
        <begin position="554"/>
        <end position="596"/>
    </location>
</feature>
<sequence length="864" mass="93017">MSVLYRSGLFTTLLCLAFITLCAQQENKWAFGNHAGLDFSSGTPVAFQTAMQGFGEGEASVCDPVTGQLLFYTEGSFVWDRNHNLMPNGSDLTGLASVTSYSVTSSASQGALIIPMPGNTQQYYVFSLTSMEQNGVGNAGKLYYSIVDMSLNGGMGDVVPNKKGVFVDGGLSERMTAVAGDRCNIWVITCSVDAQIRAYEINFTVVDPVPVTSPVGMAQLFTGNLAISPNGKKLAATKCNVYGQGLDGAMLFDFDVTTGLASNPINLLPAYGGYSVCFSPDNSKLYVAGGFQHLFQYNLASGNAAAIQASETNIGAASMTDLKIAPNGKIYFKANDYLAGSPNYLAALNTPNLPGTAAGYTANAVMLLPGTSALGSLPNIVPVFSFSKDTLHSMHYRSDVCFSNSILLEATNTNGWSYTWSNGDTGSLLVVNTPGLYTVRYYTSPCSYNIDSFETFFPSVLTKNSCRQQANGSAWVIPAQGDTTGYTYTWTDTAGNVLSVSDTLPDVAPGNYKLLITSAGGCNTKLDISIGEDVYETSFTADTLACQGKAVAFQNNSDPYFTGFRWYFGDGSNSVQVSPEHGFGNAGSYRVMLVGTGTHCTDTSYRQIVIDSIYQLSLTKDNNRICMGNTIRFEPRGIADSTVQQLSWSFGDQTGFAAQPGPVSHAYDRPGVMPVTLTVMFRTCPEQVLQDTVIVFAMPYVNLGADSSLCLHGSPLVLTELNGQPVGSTYRWSTGETGNSITVRQPGTYTLSVTSPDDCTTSEVLEVRKDCYIDIPNAFTPNDDGINDYFFPRQLLSAGVTGFSMKVFNRWGQVVFDTDKTDGRGWDGRFNGAEQPQGVYLYKIDVVLKNARMENYTGNVTLLR</sequence>
<dbReference type="InterPro" id="IPR013783">
    <property type="entry name" value="Ig-like_fold"/>
</dbReference>